<feature type="compositionally biased region" description="Gly residues" evidence="10">
    <location>
        <begin position="244"/>
        <end position="258"/>
    </location>
</feature>
<dbReference type="FunFam" id="3.30.40.10:FF:000069">
    <property type="entry name" value="E3 ubiquitin-protein ligase RNF115"/>
    <property type="match status" value="1"/>
</dbReference>
<comment type="caution">
    <text evidence="12">The sequence shown here is derived from an EMBL/GenBank/DDBJ whole genome shotgun (WGS) entry which is preliminary data.</text>
</comment>
<protein>
    <recommendedName>
        <fullName evidence="3">RING-type E3 ubiquitin transferase</fullName>
        <ecNumber evidence="3">2.3.2.27</ecNumber>
    </recommendedName>
</protein>
<feature type="domain" description="RING-type" evidence="11">
    <location>
        <begin position="457"/>
        <end position="498"/>
    </location>
</feature>
<name>S8AQW1_DACHA</name>
<comment type="catalytic activity">
    <reaction evidence="1">
        <text>S-ubiquitinyl-[E2 ubiquitin-conjugating enzyme]-L-cysteine + [acceptor protein]-L-lysine = [E2 ubiquitin-conjugating enzyme]-L-cysteine + N(6)-ubiquitinyl-[acceptor protein]-L-lysine.</text>
        <dbReference type="EC" id="2.3.2.27"/>
    </reaction>
</comment>
<keyword evidence="8" id="KW-0862">Zinc</keyword>
<comment type="pathway">
    <text evidence="2">Protein modification; protein ubiquitination.</text>
</comment>
<evidence type="ECO:0000256" key="9">
    <source>
        <dbReference type="PROSITE-ProRule" id="PRU00175"/>
    </source>
</evidence>
<feature type="compositionally biased region" description="Low complexity" evidence="10">
    <location>
        <begin position="141"/>
        <end position="165"/>
    </location>
</feature>
<gene>
    <name evidence="12" type="ORF">H072_2510</name>
</gene>
<evidence type="ECO:0000313" key="12">
    <source>
        <dbReference type="EMBL" id="EPS43461.1"/>
    </source>
</evidence>
<dbReference type="eggNOG" id="KOG0800">
    <property type="taxonomic scope" value="Eukaryota"/>
</dbReference>
<dbReference type="GO" id="GO:0061630">
    <property type="term" value="F:ubiquitin protein ligase activity"/>
    <property type="evidence" value="ECO:0007669"/>
    <property type="project" value="UniProtKB-EC"/>
</dbReference>
<keyword evidence="7" id="KW-0833">Ubl conjugation pathway</keyword>
<dbReference type="OMA" id="LETHDAC"/>
<keyword evidence="5" id="KW-0479">Metal-binding</keyword>
<dbReference type="EMBL" id="AQGS01000075">
    <property type="protein sequence ID" value="EPS43461.1"/>
    <property type="molecule type" value="Genomic_DNA"/>
</dbReference>
<organism evidence="12 13">
    <name type="scientific">Dactylellina haptotyla (strain CBS 200.50)</name>
    <name type="common">Nematode-trapping fungus</name>
    <name type="synonym">Monacrosporium haptotylum</name>
    <dbReference type="NCBI Taxonomy" id="1284197"/>
    <lineage>
        <taxon>Eukaryota</taxon>
        <taxon>Fungi</taxon>
        <taxon>Dikarya</taxon>
        <taxon>Ascomycota</taxon>
        <taxon>Pezizomycotina</taxon>
        <taxon>Orbiliomycetes</taxon>
        <taxon>Orbiliales</taxon>
        <taxon>Orbiliaceae</taxon>
        <taxon>Dactylellina</taxon>
    </lineage>
</organism>
<dbReference type="GO" id="GO:0008270">
    <property type="term" value="F:zinc ion binding"/>
    <property type="evidence" value="ECO:0007669"/>
    <property type="project" value="UniProtKB-KW"/>
</dbReference>
<evidence type="ECO:0000256" key="6">
    <source>
        <dbReference type="ARBA" id="ARBA00022771"/>
    </source>
</evidence>
<feature type="region of interest" description="Disordered" evidence="10">
    <location>
        <begin position="1"/>
        <end position="22"/>
    </location>
</feature>
<evidence type="ECO:0000256" key="5">
    <source>
        <dbReference type="ARBA" id="ARBA00022723"/>
    </source>
</evidence>
<feature type="compositionally biased region" description="Basic and acidic residues" evidence="10">
    <location>
        <begin position="59"/>
        <end position="69"/>
    </location>
</feature>
<evidence type="ECO:0000256" key="1">
    <source>
        <dbReference type="ARBA" id="ARBA00000900"/>
    </source>
</evidence>
<keyword evidence="13" id="KW-1185">Reference proteome</keyword>
<dbReference type="Gene3D" id="3.30.40.10">
    <property type="entry name" value="Zinc/RING finger domain, C3HC4 (zinc finger)"/>
    <property type="match status" value="1"/>
</dbReference>
<reference evidence="12 13" key="1">
    <citation type="journal article" date="2013" name="PLoS Genet.">
        <title>Genomic mechanisms accounting for the adaptation to parasitism in nematode-trapping fungi.</title>
        <authorList>
            <person name="Meerupati T."/>
            <person name="Andersson K.M."/>
            <person name="Friman E."/>
            <person name="Kumar D."/>
            <person name="Tunlid A."/>
            <person name="Ahren D."/>
        </authorList>
    </citation>
    <scope>NUCLEOTIDE SEQUENCE [LARGE SCALE GENOMIC DNA]</scope>
    <source>
        <strain evidence="12 13">CBS 200.50</strain>
    </source>
</reference>
<dbReference type="SMART" id="SM00184">
    <property type="entry name" value="RING"/>
    <property type="match status" value="1"/>
</dbReference>
<dbReference type="HOGENOM" id="CLU_021597_2_1_1"/>
<feature type="compositionally biased region" description="Pro residues" evidence="10">
    <location>
        <begin position="284"/>
        <end position="293"/>
    </location>
</feature>
<dbReference type="InterPro" id="IPR013083">
    <property type="entry name" value="Znf_RING/FYVE/PHD"/>
</dbReference>
<accession>S8AQW1</accession>
<dbReference type="EC" id="2.3.2.27" evidence="3"/>
<evidence type="ECO:0000256" key="8">
    <source>
        <dbReference type="ARBA" id="ARBA00022833"/>
    </source>
</evidence>
<feature type="region of interest" description="Disordered" evidence="10">
    <location>
        <begin position="218"/>
        <end position="301"/>
    </location>
</feature>
<evidence type="ECO:0000256" key="7">
    <source>
        <dbReference type="ARBA" id="ARBA00022786"/>
    </source>
</evidence>
<dbReference type="Pfam" id="PF13639">
    <property type="entry name" value="zf-RING_2"/>
    <property type="match status" value="1"/>
</dbReference>
<dbReference type="GO" id="GO:0000209">
    <property type="term" value="P:protein polyubiquitination"/>
    <property type="evidence" value="ECO:0007669"/>
    <property type="project" value="UniProtKB-ARBA"/>
</dbReference>
<evidence type="ECO:0000259" key="11">
    <source>
        <dbReference type="PROSITE" id="PS50089"/>
    </source>
</evidence>
<evidence type="ECO:0000256" key="10">
    <source>
        <dbReference type="SAM" id="MobiDB-lite"/>
    </source>
</evidence>
<reference evidence="13" key="2">
    <citation type="submission" date="2013-04" db="EMBL/GenBank/DDBJ databases">
        <title>Genomic mechanisms accounting for the adaptation to parasitism in nematode-trapping fungi.</title>
        <authorList>
            <person name="Ahren D.G."/>
        </authorList>
    </citation>
    <scope>NUCLEOTIDE SEQUENCE [LARGE SCALE GENOMIC DNA]</scope>
    <source>
        <strain evidence="13">CBS 200.50</strain>
    </source>
</reference>
<feature type="compositionally biased region" description="Polar residues" evidence="10">
    <location>
        <begin position="265"/>
        <end position="279"/>
    </location>
</feature>
<proteinExistence type="predicted"/>
<evidence type="ECO:0000256" key="3">
    <source>
        <dbReference type="ARBA" id="ARBA00012483"/>
    </source>
</evidence>
<dbReference type="OrthoDB" id="8062037at2759"/>
<dbReference type="InterPro" id="IPR001841">
    <property type="entry name" value="Znf_RING"/>
</dbReference>
<feature type="compositionally biased region" description="Gly residues" evidence="10">
    <location>
        <begin position="123"/>
        <end position="140"/>
    </location>
</feature>
<dbReference type="SUPFAM" id="SSF57850">
    <property type="entry name" value="RING/U-box"/>
    <property type="match status" value="1"/>
</dbReference>
<feature type="region of interest" description="Disordered" evidence="10">
    <location>
        <begin position="54"/>
        <end position="204"/>
    </location>
</feature>
<evidence type="ECO:0000256" key="4">
    <source>
        <dbReference type="ARBA" id="ARBA00022679"/>
    </source>
</evidence>
<dbReference type="STRING" id="1284197.S8AQW1"/>
<dbReference type="InterPro" id="IPR045191">
    <property type="entry name" value="MBR1/2-like"/>
</dbReference>
<dbReference type="AlphaFoldDB" id="S8AQW1"/>
<dbReference type="PANTHER" id="PTHR22937:SF65">
    <property type="entry name" value="E3 UBIQUITIN-PROTEIN LIGASE ARK2C"/>
    <property type="match status" value="1"/>
</dbReference>
<feature type="region of interest" description="Disordered" evidence="10">
    <location>
        <begin position="502"/>
        <end position="566"/>
    </location>
</feature>
<keyword evidence="4" id="KW-0808">Transferase</keyword>
<feature type="compositionally biased region" description="Pro residues" evidence="10">
    <location>
        <begin position="171"/>
        <end position="185"/>
    </location>
</feature>
<evidence type="ECO:0000256" key="2">
    <source>
        <dbReference type="ARBA" id="ARBA00004906"/>
    </source>
</evidence>
<dbReference type="PROSITE" id="PS50089">
    <property type="entry name" value="ZF_RING_2"/>
    <property type="match status" value="1"/>
</dbReference>
<dbReference type="Proteomes" id="UP000015100">
    <property type="component" value="Unassembled WGS sequence"/>
</dbReference>
<sequence length="566" mass="60477">MSGRTGMPPRQPSQNSTTPQRRELVYCHQCQNEWYRDQHGLECPDCQSDFTEILENEASDPREDLRLDEFSDDDSDNEGFGHHSHGHHDEHHHAPSPNPSGFTLRMGGSTGPSISFRTVRTEFGGGSPHNPFGGGGGHVVGGLPNPRSPFQPSQFQPSQFQPPQFDHNMPSPAPQPQSQSPLPPDPNRRPGATPNFGNGGGPIAEMFTSIIQNIVGNNTNEQQNPRSPFFQPPPPPPQQQQHGPPGGMAGGGFPGAGFNGARSPTAGQNNPGQGSNQAEGPSPMGMPPNPFFPQMPTGRGGTTFYSSTRTWTGPNGEVRTVRTSSPMHHPGMQGPGEQQTLDLAEYDTSATSSNSEYQETANNPAIFSFLVSIIGANGQGGHHGGDDHGVPPFLRAFGLGHGPTGDYAWSQQDMDRILSQLMEQHQGNAPPPASEENIKNLPKVHVSQAEVDEGTECVICQDEYKVDEEVVKLPCKHIYHEECVKRWLETHDACPICRTPITPEEQRQRRPGPTGPSGGPQQPSSMGGGPGGAGASSSSGPNVHTTSGSGGGNGARWTWSASFGRG</sequence>
<evidence type="ECO:0000313" key="13">
    <source>
        <dbReference type="Proteomes" id="UP000015100"/>
    </source>
</evidence>
<keyword evidence="6 9" id="KW-0863">Zinc-finger</keyword>
<dbReference type="PANTHER" id="PTHR22937">
    <property type="entry name" value="E3 UBIQUITIN-PROTEIN LIGASE RNF165"/>
    <property type="match status" value="1"/>
</dbReference>